<keyword evidence="2" id="KW-1185">Reference proteome</keyword>
<sequence length="84" mass="9877">MEHNNAYDIEDTIIFEEEDGTETEYNVDAIIEMNQKEYVLYSNDDEMLISEVVSENDETFLQEISENEVEQLIEAYEKAISEDQ</sequence>
<evidence type="ECO:0000313" key="1">
    <source>
        <dbReference type="EMBL" id="MBM7571170.1"/>
    </source>
</evidence>
<comment type="caution">
    <text evidence="1">The sequence shown here is derived from an EMBL/GenBank/DDBJ whole genome shotgun (WGS) entry which is preliminary data.</text>
</comment>
<accession>A0ABS2MZU0</accession>
<gene>
    <name evidence="1" type="ORF">JOC48_001653</name>
</gene>
<dbReference type="RefSeq" id="WP_204498611.1">
    <property type="nucleotide sequence ID" value="NZ_JAFBDR010000007.1"/>
</dbReference>
<evidence type="ECO:0008006" key="3">
    <source>
        <dbReference type="Google" id="ProtNLM"/>
    </source>
</evidence>
<dbReference type="EMBL" id="JAFBDR010000007">
    <property type="protein sequence ID" value="MBM7571170.1"/>
    <property type="molecule type" value="Genomic_DNA"/>
</dbReference>
<reference evidence="1 2" key="1">
    <citation type="submission" date="2021-01" db="EMBL/GenBank/DDBJ databases">
        <title>Genomic Encyclopedia of Type Strains, Phase IV (KMG-IV): sequencing the most valuable type-strain genomes for metagenomic binning, comparative biology and taxonomic classification.</title>
        <authorList>
            <person name="Goeker M."/>
        </authorList>
    </citation>
    <scope>NUCLEOTIDE SEQUENCE [LARGE SCALE GENOMIC DNA]</scope>
    <source>
        <strain evidence="1 2">DSM 23711</strain>
    </source>
</reference>
<evidence type="ECO:0000313" key="2">
    <source>
        <dbReference type="Proteomes" id="UP001296943"/>
    </source>
</evidence>
<organism evidence="1 2">
    <name type="scientific">Aquibacillus albus</name>
    <dbReference type="NCBI Taxonomy" id="1168171"/>
    <lineage>
        <taxon>Bacteria</taxon>
        <taxon>Bacillati</taxon>
        <taxon>Bacillota</taxon>
        <taxon>Bacilli</taxon>
        <taxon>Bacillales</taxon>
        <taxon>Bacillaceae</taxon>
        <taxon>Aquibacillus</taxon>
    </lineage>
</organism>
<name>A0ABS2MZU0_9BACI</name>
<protein>
    <recommendedName>
        <fullName evidence="3">DUF1292 domain-containing protein</fullName>
    </recommendedName>
</protein>
<dbReference type="Proteomes" id="UP001296943">
    <property type="component" value="Unassembled WGS sequence"/>
</dbReference>
<proteinExistence type="predicted"/>